<evidence type="ECO:0000256" key="1">
    <source>
        <dbReference type="ARBA" id="ARBA00023015"/>
    </source>
</evidence>
<proteinExistence type="predicted"/>
<dbReference type="Pfam" id="PF07729">
    <property type="entry name" value="FCD"/>
    <property type="match status" value="1"/>
</dbReference>
<dbReference type="SMART" id="SM00895">
    <property type="entry name" value="FCD"/>
    <property type="match status" value="1"/>
</dbReference>
<gene>
    <name evidence="5" type="ORF">NWE54_26990</name>
</gene>
<feature type="domain" description="GntR C-terminal" evidence="4">
    <location>
        <begin position="116"/>
        <end position="250"/>
    </location>
</feature>
<keyword evidence="1" id="KW-0805">Transcription regulation</keyword>
<accession>A0A9E8A9V4</accession>
<organism evidence="5">
    <name type="scientific">Bosea sp. NBC_00436</name>
    <dbReference type="NCBI Taxonomy" id="2969620"/>
    <lineage>
        <taxon>Bacteria</taxon>
        <taxon>Pseudomonadati</taxon>
        <taxon>Pseudomonadota</taxon>
        <taxon>Alphaproteobacteria</taxon>
        <taxon>Hyphomicrobiales</taxon>
        <taxon>Boseaceae</taxon>
        <taxon>Bosea</taxon>
    </lineage>
</organism>
<name>A0A9E8A9V4_9HYPH</name>
<dbReference type="GO" id="GO:0003677">
    <property type="term" value="F:DNA binding"/>
    <property type="evidence" value="ECO:0007669"/>
    <property type="project" value="UniProtKB-KW"/>
</dbReference>
<dbReference type="PANTHER" id="PTHR43537">
    <property type="entry name" value="TRANSCRIPTIONAL REGULATOR, GNTR FAMILY"/>
    <property type="match status" value="1"/>
</dbReference>
<evidence type="ECO:0000256" key="2">
    <source>
        <dbReference type="ARBA" id="ARBA00023125"/>
    </source>
</evidence>
<dbReference type="EMBL" id="CP102775">
    <property type="protein sequence ID" value="UZF90185.1"/>
    <property type="molecule type" value="Genomic_DNA"/>
</dbReference>
<keyword evidence="3" id="KW-0804">Transcription</keyword>
<dbReference type="AlphaFoldDB" id="A0A9E8A9V4"/>
<keyword evidence="2" id="KW-0238">DNA-binding</keyword>
<dbReference type="Pfam" id="PF08461">
    <property type="entry name" value="WHD_RNase_R"/>
    <property type="match status" value="1"/>
</dbReference>
<protein>
    <submittedName>
        <fullName evidence="5">FCD domain-containing protein</fullName>
    </submittedName>
</protein>
<dbReference type="InterPro" id="IPR013668">
    <property type="entry name" value="RNase_R_HTH_12"/>
</dbReference>
<dbReference type="InterPro" id="IPR008920">
    <property type="entry name" value="TF_FadR/GntR_C"/>
</dbReference>
<geneLocation type="plasmid" evidence="5">
    <name>pNBC436</name>
</geneLocation>
<dbReference type="Gene3D" id="1.20.120.530">
    <property type="entry name" value="GntR ligand-binding domain-like"/>
    <property type="match status" value="1"/>
</dbReference>
<dbReference type="PANTHER" id="PTHR43537:SF5">
    <property type="entry name" value="UXU OPERON TRANSCRIPTIONAL REGULATOR"/>
    <property type="match status" value="1"/>
</dbReference>
<evidence type="ECO:0000256" key="3">
    <source>
        <dbReference type="ARBA" id="ARBA00023163"/>
    </source>
</evidence>
<evidence type="ECO:0000259" key="4">
    <source>
        <dbReference type="SMART" id="SM00895"/>
    </source>
</evidence>
<sequence length="266" mass="28703">MTIEIGAISDANLPLEERMQLIALRVLAESEGPSGALSLAAAFRNAGIDVAEATAGRYLRQLDELGYSRSLGKRGRILTLEGEGRLAELVQNGSLAAHGARVTAAAGGSTLDQLIDLLHVRRAVEIEAAGLAAQRATDAEVAEIVMAAAQHVDCVETSSRVDTVENSNRVEISHNFHELISRYSHNEMLAAMTIMLLDPRHDPLVKLLDHIADDTGTAMSMALDHPRIAEAIRERDPGEAEHAMRRHLDKLITVVRGYRDSLQAGG</sequence>
<reference evidence="5" key="1">
    <citation type="submission" date="2022-08" db="EMBL/GenBank/DDBJ databases">
        <title>Complete Genome Sequences of 2 Bosea sp. soil isolates.</title>
        <authorList>
            <person name="Alvarez Arevalo M."/>
            <person name="Sterndorff E.B."/>
            <person name="Faurdal D."/>
            <person name="Joergensen T.S."/>
            <person name="Weber T."/>
        </authorList>
    </citation>
    <scope>NUCLEOTIDE SEQUENCE</scope>
    <source>
        <strain evidence="5">NBC_00436</strain>
        <plasmid evidence="5">pNBC436</plasmid>
    </source>
</reference>
<evidence type="ECO:0000313" key="5">
    <source>
        <dbReference type="EMBL" id="UZF90185.1"/>
    </source>
</evidence>
<dbReference type="SUPFAM" id="SSF48008">
    <property type="entry name" value="GntR ligand-binding domain-like"/>
    <property type="match status" value="1"/>
</dbReference>
<keyword evidence="5" id="KW-0614">Plasmid</keyword>
<dbReference type="InterPro" id="IPR011711">
    <property type="entry name" value="GntR_C"/>
</dbReference>